<dbReference type="RefSeq" id="WP_153236093.1">
    <property type="nucleotide sequence ID" value="NZ_WINI01000009.1"/>
</dbReference>
<dbReference type="InterPro" id="IPR010093">
    <property type="entry name" value="SinI_DNA-bd"/>
</dbReference>
<dbReference type="GO" id="GO:0003677">
    <property type="term" value="F:DNA binding"/>
    <property type="evidence" value="ECO:0007669"/>
    <property type="project" value="InterPro"/>
</dbReference>
<dbReference type="AlphaFoldDB" id="A0A843YZ34"/>
<evidence type="ECO:0000313" key="2">
    <source>
        <dbReference type="EMBL" id="MQR02472.1"/>
    </source>
</evidence>
<dbReference type="OrthoDB" id="9800023at2"/>
<gene>
    <name evidence="2" type="ORF">GEV47_17490</name>
</gene>
<keyword evidence="3" id="KW-1185">Reference proteome</keyword>
<accession>A0A843YZ34</accession>
<evidence type="ECO:0000313" key="3">
    <source>
        <dbReference type="Proteomes" id="UP000451565"/>
    </source>
</evidence>
<proteinExistence type="predicted"/>
<dbReference type="Pfam" id="PF12728">
    <property type="entry name" value="HTH_17"/>
    <property type="match status" value="1"/>
</dbReference>
<comment type="caution">
    <text evidence="2">The sequence shown here is derived from an EMBL/GenBank/DDBJ whole genome shotgun (WGS) entry which is preliminary data.</text>
</comment>
<feature type="domain" description="Helix-turn-helix" evidence="1">
    <location>
        <begin position="4"/>
        <end position="52"/>
    </location>
</feature>
<dbReference type="NCBIfam" id="TIGR01764">
    <property type="entry name" value="excise"/>
    <property type="match status" value="1"/>
</dbReference>
<dbReference type="Proteomes" id="UP000451565">
    <property type="component" value="Unassembled WGS sequence"/>
</dbReference>
<dbReference type="EMBL" id="WINI01000009">
    <property type="protein sequence ID" value="MQR02472.1"/>
    <property type="molecule type" value="Genomic_DNA"/>
</dbReference>
<name>A0A843YZ34_9BURK</name>
<evidence type="ECO:0000259" key="1">
    <source>
        <dbReference type="Pfam" id="PF12728"/>
    </source>
</evidence>
<sequence>MRTLDVDECAEFLKVERSTVLKLAGEGKLPGAKIGRAWVFLEDDLVEYVRTQVRAQMRERQAKAEISDMLERSAAVTPPMITVTPLRRRGRRASPTIDFSRYENLPELGG</sequence>
<reference evidence="2 3" key="1">
    <citation type="submission" date="2019-10" db="EMBL/GenBank/DDBJ databases">
        <title>Glaciimonas soli sp. nov., a psychrophilic bacterium isolated from the forest soil of a high elevation mountain in Taiwan.</title>
        <authorList>
            <person name="Wang L.-T."/>
            <person name="Shieh W.Y."/>
        </authorList>
    </citation>
    <scope>NUCLEOTIDE SEQUENCE [LARGE SCALE GENOMIC DNA]</scope>
    <source>
        <strain evidence="2 3">GS1</strain>
    </source>
</reference>
<organism evidence="2 3">
    <name type="scientific">Glaciimonas soli</name>
    <dbReference type="NCBI Taxonomy" id="2590999"/>
    <lineage>
        <taxon>Bacteria</taxon>
        <taxon>Pseudomonadati</taxon>
        <taxon>Pseudomonadota</taxon>
        <taxon>Betaproteobacteria</taxon>
        <taxon>Burkholderiales</taxon>
        <taxon>Oxalobacteraceae</taxon>
        <taxon>Glaciimonas</taxon>
    </lineage>
</organism>
<dbReference type="InterPro" id="IPR041657">
    <property type="entry name" value="HTH_17"/>
</dbReference>
<protein>
    <submittedName>
        <fullName evidence="2">Helix-turn-helix domain-containing protein</fullName>
    </submittedName>
</protein>